<proteinExistence type="inferred from homology"/>
<keyword evidence="2" id="KW-0805">Transcription regulation</keyword>
<dbReference type="InterPro" id="IPR005119">
    <property type="entry name" value="LysR_subst-bd"/>
</dbReference>
<protein>
    <submittedName>
        <fullName evidence="6">DNA-binding transcriptional regulator, LysR family</fullName>
    </submittedName>
</protein>
<evidence type="ECO:0000256" key="3">
    <source>
        <dbReference type="ARBA" id="ARBA00023125"/>
    </source>
</evidence>
<dbReference type="InterPro" id="IPR036390">
    <property type="entry name" value="WH_DNA-bd_sf"/>
</dbReference>
<evidence type="ECO:0000313" key="7">
    <source>
        <dbReference type="Proteomes" id="UP000198607"/>
    </source>
</evidence>
<dbReference type="Proteomes" id="UP000198607">
    <property type="component" value="Unassembled WGS sequence"/>
</dbReference>
<keyword evidence="3 6" id="KW-0238">DNA-binding</keyword>
<dbReference type="Pfam" id="PF00126">
    <property type="entry name" value="HTH_1"/>
    <property type="match status" value="1"/>
</dbReference>
<keyword evidence="7" id="KW-1185">Reference proteome</keyword>
<dbReference type="SUPFAM" id="SSF46785">
    <property type="entry name" value="Winged helix' DNA-binding domain"/>
    <property type="match status" value="1"/>
</dbReference>
<sequence>MAWAYFIAAKKEAEVLKSGNIVPTMEQYEANDLLIFFRVAEAGSFSRAAERIGLPKSTVSRRVSLLEERLGERLMLRTTRRLTLTEFGQQLLEHARQVAAEVDAVQALSEHRQARPSGRLRVSMPSDFANLLLTDMLAAFIALHPAVSLVLDLSPRRVDLLGENFDIAVRMGDLPDDALLAARRIAIFSTGLYASPGYLVEHGEPASPEDLLAHDGLRLLGRRGEAVPWILMRGKQRWEGVPPGRTTANSPELLIRLACAGAGIAAAPDYFALPAVRRGELRRVLPDWQLPSHPAWAVFPGRRLMPAKTRAFIDMLEAALAGAVPPAA</sequence>
<dbReference type="InterPro" id="IPR000847">
    <property type="entry name" value="LysR_HTH_N"/>
</dbReference>
<dbReference type="EMBL" id="FNCY01000001">
    <property type="protein sequence ID" value="SDG52373.1"/>
    <property type="molecule type" value="Genomic_DNA"/>
</dbReference>
<dbReference type="GO" id="GO:0003700">
    <property type="term" value="F:DNA-binding transcription factor activity"/>
    <property type="evidence" value="ECO:0007669"/>
    <property type="project" value="InterPro"/>
</dbReference>
<dbReference type="FunFam" id="1.10.10.10:FF:000001">
    <property type="entry name" value="LysR family transcriptional regulator"/>
    <property type="match status" value="1"/>
</dbReference>
<name>A0A1G7UXU5_9RHOO</name>
<dbReference type="STRING" id="83767.SAMN05660652_00029"/>
<keyword evidence="4" id="KW-0804">Transcription</keyword>
<dbReference type="Gene3D" id="1.10.10.10">
    <property type="entry name" value="Winged helix-like DNA-binding domain superfamily/Winged helix DNA-binding domain"/>
    <property type="match status" value="1"/>
</dbReference>
<reference evidence="6 7" key="1">
    <citation type="submission" date="2016-10" db="EMBL/GenBank/DDBJ databases">
        <authorList>
            <person name="de Groot N.N."/>
        </authorList>
    </citation>
    <scope>NUCLEOTIDE SEQUENCE [LARGE SCALE GENOMIC DNA]</scope>
    <source>
        <strain evidence="6 7">DSM 5885</strain>
    </source>
</reference>
<dbReference type="PANTHER" id="PTHR30537">
    <property type="entry name" value="HTH-TYPE TRANSCRIPTIONAL REGULATOR"/>
    <property type="match status" value="1"/>
</dbReference>
<organism evidence="6 7">
    <name type="scientific">Propionivibrio dicarboxylicus</name>
    <dbReference type="NCBI Taxonomy" id="83767"/>
    <lineage>
        <taxon>Bacteria</taxon>
        <taxon>Pseudomonadati</taxon>
        <taxon>Pseudomonadota</taxon>
        <taxon>Betaproteobacteria</taxon>
        <taxon>Rhodocyclales</taxon>
        <taxon>Rhodocyclaceae</taxon>
        <taxon>Propionivibrio</taxon>
    </lineage>
</organism>
<gene>
    <name evidence="6" type="ORF">SAMN05660652_00029</name>
</gene>
<accession>A0A1G7UXU5</accession>
<feature type="domain" description="HTH lysR-type" evidence="5">
    <location>
        <begin position="28"/>
        <end position="85"/>
    </location>
</feature>
<dbReference type="SUPFAM" id="SSF53850">
    <property type="entry name" value="Periplasmic binding protein-like II"/>
    <property type="match status" value="1"/>
</dbReference>
<dbReference type="Pfam" id="PF03466">
    <property type="entry name" value="LysR_substrate"/>
    <property type="match status" value="1"/>
</dbReference>
<dbReference type="PROSITE" id="PS50931">
    <property type="entry name" value="HTH_LYSR"/>
    <property type="match status" value="1"/>
</dbReference>
<evidence type="ECO:0000256" key="1">
    <source>
        <dbReference type="ARBA" id="ARBA00009437"/>
    </source>
</evidence>
<evidence type="ECO:0000259" key="5">
    <source>
        <dbReference type="PROSITE" id="PS50931"/>
    </source>
</evidence>
<dbReference type="CDD" id="cd08422">
    <property type="entry name" value="PBP2_CrgA_like"/>
    <property type="match status" value="1"/>
</dbReference>
<evidence type="ECO:0000256" key="4">
    <source>
        <dbReference type="ARBA" id="ARBA00023163"/>
    </source>
</evidence>
<dbReference type="Gene3D" id="3.40.190.290">
    <property type="match status" value="1"/>
</dbReference>
<evidence type="ECO:0000256" key="2">
    <source>
        <dbReference type="ARBA" id="ARBA00023015"/>
    </source>
</evidence>
<dbReference type="InterPro" id="IPR058163">
    <property type="entry name" value="LysR-type_TF_proteobact-type"/>
</dbReference>
<dbReference type="GO" id="GO:0003677">
    <property type="term" value="F:DNA binding"/>
    <property type="evidence" value="ECO:0007669"/>
    <property type="project" value="UniProtKB-KW"/>
</dbReference>
<dbReference type="InterPro" id="IPR036388">
    <property type="entry name" value="WH-like_DNA-bd_sf"/>
</dbReference>
<evidence type="ECO:0000313" key="6">
    <source>
        <dbReference type="EMBL" id="SDG52373.1"/>
    </source>
</evidence>
<comment type="similarity">
    <text evidence="1">Belongs to the LysR transcriptional regulatory family.</text>
</comment>
<dbReference type="AlphaFoldDB" id="A0A1G7UXU5"/>
<dbReference type="PANTHER" id="PTHR30537:SF5">
    <property type="entry name" value="HTH-TYPE TRANSCRIPTIONAL ACTIVATOR TTDR-RELATED"/>
    <property type="match status" value="1"/>
</dbReference>